<protein>
    <recommendedName>
        <fullName evidence="3">DUF1279 domain-containing protein</fullName>
    </recommendedName>
</protein>
<feature type="compositionally biased region" description="Basic and acidic residues" evidence="1">
    <location>
        <begin position="157"/>
        <end position="168"/>
    </location>
</feature>
<feature type="region of interest" description="Disordered" evidence="1">
    <location>
        <begin position="151"/>
        <end position="197"/>
    </location>
</feature>
<proteinExistence type="predicted"/>
<keyword evidence="5" id="KW-1185">Reference proteome</keyword>
<evidence type="ECO:0000313" key="4">
    <source>
        <dbReference type="EMBL" id="CAB9521496.1"/>
    </source>
</evidence>
<dbReference type="Proteomes" id="UP001153069">
    <property type="component" value="Unassembled WGS sequence"/>
</dbReference>
<evidence type="ECO:0000256" key="2">
    <source>
        <dbReference type="SAM" id="Phobius"/>
    </source>
</evidence>
<accession>A0A9N8EHJ6</accession>
<dbReference type="EMBL" id="CAICTM010001198">
    <property type="protein sequence ID" value="CAB9521496.1"/>
    <property type="molecule type" value="Genomic_DNA"/>
</dbReference>
<dbReference type="OrthoDB" id="426386at2759"/>
<evidence type="ECO:0000256" key="1">
    <source>
        <dbReference type="SAM" id="MobiDB-lite"/>
    </source>
</evidence>
<name>A0A9N8EHJ6_9STRA</name>
<feature type="compositionally biased region" description="Basic and acidic residues" evidence="1">
    <location>
        <begin position="183"/>
        <end position="197"/>
    </location>
</feature>
<dbReference type="InterPro" id="IPR045866">
    <property type="entry name" value="FAM210A/B-like"/>
</dbReference>
<reference evidence="4" key="1">
    <citation type="submission" date="2020-06" db="EMBL/GenBank/DDBJ databases">
        <authorList>
            <consortium name="Plant Systems Biology data submission"/>
        </authorList>
    </citation>
    <scope>NUCLEOTIDE SEQUENCE</scope>
    <source>
        <strain evidence="4">D6</strain>
    </source>
</reference>
<evidence type="ECO:0000313" key="5">
    <source>
        <dbReference type="Proteomes" id="UP001153069"/>
    </source>
</evidence>
<dbReference type="GO" id="GO:0005739">
    <property type="term" value="C:mitochondrion"/>
    <property type="evidence" value="ECO:0007669"/>
    <property type="project" value="TreeGrafter"/>
</dbReference>
<keyword evidence="2" id="KW-0472">Membrane</keyword>
<sequence length="197" mass="21104">MYFSTTAEARKKATYNGDLDAQFADEAKDGGGKFGRMMNTYGPTFLWTYLSVYALTLGGLYVGVESGMLDPVTLLGYINGSNDEVGSTAEALAELMKQYTLTEPFVDTVQEKPHLANLAIAWITTKFTEPIRLGTSAAVVPVVARHFGVVPNAGSSDGEKGEEGREESVTEESTDQAASSKENLSEKAGAKLGEKKL</sequence>
<comment type="caution">
    <text evidence="4">The sequence shown here is derived from an EMBL/GenBank/DDBJ whole genome shotgun (WGS) entry which is preliminary data.</text>
</comment>
<keyword evidence="2" id="KW-1133">Transmembrane helix</keyword>
<feature type="domain" description="DUF1279" evidence="3">
    <location>
        <begin position="34"/>
        <end position="142"/>
    </location>
</feature>
<evidence type="ECO:0000259" key="3">
    <source>
        <dbReference type="Pfam" id="PF06916"/>
    </source>
</evidence>
<dbReference type="Pfam" id="PF06916">
    <property type="entry name" value="FAM210A-B_dom"/>
    <property type="match status" value="1"/>
</dbReference>
<feature type="transmembrane region" description="Helical" evidence="2">
    <location>
        <begin position="46"/>
        <end position="64"/>
    </location>
</feature>
<keyword evidence="2" id="KW-0812">Transmembrane</keyword>
<dbReference type="PANTHER" id="PTHR21377">
    <property type="entry name" value="PROTEIN FAM210B, MITOCHONDRIAL"/>
    <property type="match status" value="1"/>
</dbReference>
<organism evidence="4 5">
    <name type="scientific">Seminavis robusta</name>
    <dbReference type="NCBI Taxonomy" id="568900"/>
    <lineage>
        <taxon>Eukaryota</taxon>
        <taxon>Sar</taxon>
        <taxon>Stramenopiles</taxon>
        <taxon>Ochrophyta</taxon>
        <taxon>Bacillariophyta</taxon>
        <taxon>Bacillariophyceae</taxon>
        <taxon>Bacillariophycidae</taxon>
        <taxon>Naviculales</taxon>
        <taxon>Naviculaceae</taxon>
        <taxon>Seminavis</taxon>
    </lineage>
</organism>
<dbReference type="AlphaFoldDB" id="A0A9N8EHJ6"/>
<dbReference type="PANTHER" id="PTHR21377:SF18">
    <property type="entry name" value="DUF1279 DOMAIN-CONTAINING PROTEIN"/>
    <property type="match status" value="1"/>
</dbReference>
<gene>
    <name evidence="4" type="ORF">SEMRO_1200_G251880.1</name>
</gene>
<dbReference type="InterPro" id="IPR009688">
    <property type="entry name" value="FAM210A/B-like_dom"/>
</dbReference>